<organism evidence="4 5">
    <name type="scientific">Alicyclobacillus fastidiosus</name>
    <dbReference type="NCBI Taxonomy" id="392011"/>
    <lineage>
        <taxon>Bacteria</taxon>
        <taxon>Bacillati</taxon>
        <taxon>Bacillota</taxon>
        <taxon>Bacilli</taxon>
        <taxon>Bacillales</taxon>
        <taxon>Alicyclobacillaceae</taxon>
        <taxon>Alicyclobacillus</taxon>
    </lineage>
</organism>
<dbReference type="InterPro" id="IPR051675">
    <property type="entry name" value="Endo/Exo/Phosphatase_dom_1"/>
</dbReference>
<protein>
    <submittedName>
        <fullName evidence="4">ComEA family DNA-binding protein</fullName>
    </submittedName>
</protein>
<dbReference type="Proteomes" id="UP001579974">
    <property type="component" value="Unassembled WGS sequence"/>
</dbReference>
<dbReference type="PANTHER" id="PTHR21180:SF32">
    <property type="entry name" value="ENDONUCLEASE_EXONUCLEASE_PHOSPHATASE FAMILY DOMAIN-CONTAINING PROTEIN 1"/>
    <property type="match status" value="1"/>
</dbReference>
<dbReference type="GO" id="GO:0003677">
    <property type="term" value="F:DNA binding"/>
    <property type="evidence" value="ECO:0007669"/>
    <property type="project" value="UniProtKB-KW"/>
</dbReference>
<dbReference type="InterPro" id="IPR019554">
    <property type="entry name" value="Soluble_ligand-bd"/>
</dbReference>
<reference evidence="4 5" key="1">
    <citation type="journal article" date="2024" name="Int. J. Mol. Sci.">
        <title>Exploration of Alicyclobacillus spp. Genome in Search of Antibiotic Resistance.</title>
        <authorList>
            <person name="Bucka-Kolendo J."/>
            <person name="Kiousi D.E."/>
            <person name="Dekowska A."/>
            <person name="Mikolajczuk-Szczyrba A."/>
            <person name="Karadedos D.M."/>
            <person name="Michael P."/>
            <person name="Galanis A."/>
            <person name="Sokolowska B."/>
        </authorList>
    </citation>
    <scope>NUCLEOTIDE SEQUENCE [LARGE SCALE GENOMIC DNA]</scope>
    <source>
        <strain evidence="4 5">KKP 3000</strain>
    </source>
</reference>
<feature type="domain" description="Helix-hairpin-helix DNA-binding motif class 1" evidence="3">
    <location>
        <begin position="245"/>
        <end position="268"/>
    </location>
</feature>
<comment type="caution">
    <text evidence="4">The sequence shown here is derived from an EMBL/GenBank/DDBJ whole genome shotgun (WGS) entry which is preliminary data.</text>
</comment>
<sequence length="276" mass="28613">MSKSANLWLVGKRGGGECAKAGPKRFWRDGFGRLTASTRVALPILLILLFVWVGWLYGNTRQAQGAALKTGLDASVPGPATGNNGKGASGGGVSLGAEAANTIQVDVHGDVKRPGVVTIPSNARVDDAIRAAGGFRDEADAMNVNSAALVWDGEELDVPGVQPVQARDAMPGQVADAQAEPPVSSSQPDNVANAPATSGKPLATDKIDLNTADEATLETLPGVGPKRAEDIVAYRQSHGPFHSVSDLLQVKGVGPKTLAIWAQNLYVSSTLPSTHR</sequence>
<accession>A0ABV5ACI5</accession>
<evidence type="ECO:0000313" key="5">
    <source>
        <dbReference type="Proteomes" id="UP001579974"/>
    </source>
</evidence>
<keyword evidence="2" id="KW-1133">Transmembrane helix</keyword>
<evidence type="ECO:0000256" key="2">
    <source>
        <dbReference type="SAM" id="Phobius"/>
    </source>
</evidence>
<keyword evidence="2" id="KW-0472">Membrane</keyword>
<dbReference type="SUPFAM" id="SSF47781">
    <property type="entry name" value="RuvA domain 2-like"/>
    <property type="match status" value="1"/>
</dbReference>
<dbReference type="RefSeq" id="WP_275476218.1">
    <property type="nucleotide sequence ID" value="NZ_CP162940.1"/>
</dbReference>
<gene>
    <name evidence="4" type="ORF">KKP3000_003380</name>
</gene>
<name>A0ABV5ACI5_9BACL</name>
<dbReference type="InterPro" id="IPR003583">
    <property type="entry name" value="Hlx-hairpin-Hlx_DNA-bd_motif"/>
</dbReference>
<dbReference type="PANTHER" id="PTHR21180">
    <property type="entry name" value="ENDONUCLEASE/EXONUCLEASE/PHOSPHATASE FAMILY DOMAIN-CONTAINING PROTEIN 1"/>
    <property type="match status" value="1"/>
</dbReference>
<dbReference type="InterPro" id="IPR010994">
    <property type="entry name" value="RuvA_2-like"/>
</dbReference>
<dbReference type="EMBL" id="JBDXSU010000004">
    <property type="protein sequence ID" value="MFB5189988.1"/>
    <property type="molecule type" value="Genomic_DNA"/>
</dbReference>
<evidence type="ECO:0000259" key="3">
    <source>
        <dbReference type="SMART" id="SM00278"/>
    </source>
</evidence>
<feature type="transmembrane region" description="Helical" evidence="2">
    <location>
        <begin position="40"/>
        <end position="58"/>
    </location>
</feature>
<dbReference type="Gene3D" id="1.10.150.280">
    <property type="entry name" value="AF1531-like domain"/>
    <property type="match status" value="1"/>
</dbReference>
<dbReference type="Pfam" id="PF12836">
    <property type="entry name" value="HHH_3"/>
    <property type="match status" value="1"/>
</dbReference>
<proteinExistence type="predicted"/>
<evidence type="ECO:0000256" key="1">
    <source>
        <dbReference type="SAM" id="MobiDB-lite"/>
    </source>
</evidence>
<dbReference type="Pfam" id="PF10531">
    <property type="entry name" value="SLBB"/>
    <property type="match status" value="1"/>
</dbReference>
<evidence type="ECO:0000313" key="4">
    <source>
        <dbReference type="EMBL" id="MFB5189988.1"/>
    </source>
</evidence>
<dbReference type="Gene3D" id="3.10.560.10">
    <property type="entry name" value="Outer membrane lipoprotein wza domain like"/>
    <property type="match status" value="1"/>
</dbReference>
<keyword evidence="2" id="KW-0812">Transmembrane</keyword>
<keyword evidence="4" id="KW-0238">DNA-binding</keyword>
<dbReference type="SMART" id="SM00278">
    <property type="entry name" value="HhH1"/>
    <property type="match status" value="2"/>
</dbReference>
<feature type="region of interest" description="Disordered" evidence="1">
    <location>
        <begin position="170"/>
        <end position="205"/>
    </location>
</feature>
<keyword evidence="5" id="KW-1185">Reference proteome</keyword>
<feature type="domain" description="Helix-hairpin-helix DNA-binding motif class 1" evidence="3">
    <location>
        <begin position="215"/>
        <end position="234"/>
    </location>
</feature>